<reference evidence="6 7" key="1">
    <citation type="submission" date="2013-12" db="EMBL/GenBank/DDBJ databases">
        <title>Draft genome of the parsitic nematode Ancylostoma duodenale.</title>
        <authorList>
            <person name="Mitreva M."/>
        </authorList>
    </citation>
    <scope>NUCLEOTIDE SEQUENCE [LARGE SCALE GENOMIC DNA]</scope>
    <source>
        <strain evidence="6 7">Zhejiang</strain>
    </source>
</reference>
<evidence type="ECO:0000256" key="2">
    <source>
        <dbReference type="ARBA" id="ARBA00022692"/>
    </source>
</evidence>
<evidence type="ECO:0000256" key="3">
    <source>
        <dbReference type="ARBA" id="ARBA00022989"/>
    </source>
</evidence>
<dbReference type="OrthoDB" id="419734at2759"/>
<keyword evidence="4 5" id="KW-0472">Membrane</keyword>
<feature type="transmembrane region" description="Helical" evidence="5">
    <location>
        <begin position="248"/>
        <end position="268"/>
    </location>
</feature>
<feature type="transmembrane region" description="Helical" evidence="5">
    <location>
        <begin position="274"/>
        <end position="291"/>
    </location>
</feature>
<protein>
    <submittedName>
        <fullName evidence="6">Uncharacterized protein</fullName>
    </submittedName>
</protein>
<name>A0A0C2GKH9_9BILA</name>
<evidence type="ECO:0000256" key="4">
    <source>
        <dbReference type="ARBA" id="ARBA00023136"/>
    </source>
</evidence>
<evidence type="ECO:0000313" key="6">
    <source>
        <dbReference type="EMBL" id="KIH61735.1"/>
    </source>
</evidence>
<dbReference type="Gene3D" id="1.20.1250.20">
    <property type="entry name" value="MFS general substrate transporter like domains"/>
    <property type="match status" value="1"/>
</dbReference>
<evidence type="ECO:0000256" key="5">
    <source>
        <dbReference type="SAM" id="Phobius"/>
    </source>
</evidence>
<feature type="transmembrane region" description="Helical" evidence="5">
    <location>
        <begin position="383"/>
        <end position="406"/>
    </location>
</feature>
<accession>A0A0C2GKH9</accession>
<dbReference type="Proteomes" id="UP000054047">
    <property type="component" value="Unassembled WGS sequence"/>
</dbReference>
<feature type="transmembrane region" description="Helical" evidence="5">
    <location>
        <begin position="325"/>
        <end position="344"/>
    </location>
</feature>
<proteinExistence type="predicted"/>
<comment type="subcellular location">
    <subcellularLocation>
        <location evidence="1">Membrane</location>
        <topology evidence="1">Multi-pass membrane protein</topology>
    </subcellularLocation>
</comment>
<dbReference type="AlphaFoldDB" id="A0A0C2GKH9"/>
<keyword evidence="7" id="KW-1185">Reference proteome</keyword>
<feature type="transmembrane region" description="Helical" evidence="5">
    <location>
        <begin position="219"/>
        <end position="241"/>
    </location>
</feature>
<dbReference type="GO" id="GO:0022857">
    <property type="term" value="F:transmembrane transporter activity"/>
    <property type="evidence" value="ECO:0007669"/>
    <property type="project" value="TreeGrafter"/>
</dbReference>
<dbReference type="EMBL" id="KN729858">
    <property type="protein sequence ID" value="KIH61735.1"/>
    <property type="molecule type" value="Genomic_DNA"/>
</dbReference>
<feature type="transmembrane region" description="Helical" evidence="5">
    <location>
        <begin position="350"/>
        <end position="371"/>
    </location>
</feature>
<keyword evidence="3 5" id="KW-1133">Transmembrane helix</keyword>
<dbReference type="PANTHER" id="PTHR23507">
    <property type="entry name" value="ZGC:174356"/>
    <property type="match status" value="1"/>
</dbReference>
<keyword evidence="2 5" id="KW-0812">Transmembrane</keyword>
<gene>
    <name evidence="6" type="ORF">ANCDUO_07987</name>
</gene>
<dbReference type="GO" id="GO:0016020">
    <property type="term" value="C:membrane"/>
    <property type="evidence" value="ECO:0007669"/>
    <property type="project" value="UniProtKB-SubCell"/>
</dbReference>
<evidence type="ECO:0000256" key="1">
    <source>
        <dbReference type="ARBA" id="ARBA00004141"/>
    </source>
</evidence>
<evidence type="ECO:0000313" key="7">
    <source>
        <dbReference type="Proteomes" id="UP000054047"/>
    </source>
</evidence>
<organism evidence="6 7">
    <name type="scientific">Ancylostoma duodenale</name>
    <dbReference type="NCBI Taxonomy" id="51022"/>
    <lineage>
        <taxon>Eukaryota</taxon>
        <taxon>Metazoa</taxon>
        <taxon>Ecdysozoa</taxon>
        <taxon>Nematoda</taxon>
        <taxon>Chromadorea</taxon>
        <taxon>Rhabditida</taxon>
        <taxon>Rhabditina</taxon>
        <taxon>Rhabditomorpha</taxon>
        <taxon>Strongyloidea</taxon>
        <taxon>Ancylostomatidae</taxon>
        <taxon>Ancylostomatinae</taxon>
        <taxon>Ancylostoma</taxon>
    </lineage>
</organism>
<sequence>MMLPPMSQTCLEVTGYDFTGLGDTEQDNSSSVKRSHKCRAGDLDGCHLARLSRHFPTALYGYDVHNASAICARLSNDDDFDEINTIVEKDIASMKIYLQIACSVPTFIMAPVIGTWSDKKGFTGGVGSMFGTSLTIVTDDCRNKLKPVSVVLSPDQRETVSEVVNRVENGGQHSHASPSGSADIQVEQPKSLATKLRDNVYAIGEVLLQKRPGWTRCCLIMSLFFVMVEFLALGPLLLTLVHWLGKDSLMIIIGIAASAVSFFLIAAAHTTEEIFLTTVFTIFCGAIGPGYRSFLPRMVPKEQTARLLTSPLLLTLVHWLGKDSLMIIIGIAASAVSFFLIAAAHTTEEIFLTTVFTIFCGAIGPGYRSFLPRMVPKEQTARLLTICSMIMAFCPMMSAAVFNSIFTASMEWWPGFAFFVGGALQLLVVIGQG</sequence>
<dbReference type="SUPFAM" id="SSF103473">
    <property type="entry name" value="MFS general substrate transporter"/>
    <property type="match status" value="1"/>
</dbReference>
<dbReference type="InterPro" id="IPR036259">
    <property type="entry name" value="MFS_trans_sf"/>
</dbReference>
<dbReference type="PANTHER" id="PTHR23507:SF6">
    <property type="entry name" value="PROTON-COUPLED FOLATE TRANSPORTER"/>
    <property type="match status" value="1"/>
</dbReference>
<feature type="transmembrane region" description="Helical" evidence="5">
    <location>
        <begin position="412"/>
        <end position="430"/>
    </location>
</feature>